<accession>A0A6J5NYQ7</accession>
<feature type="compositionally biased region" description="Basic and acidic residues" evidence="1">
    <location>
        <begin position="179"/>
        <end position="188"/>
    </location>
</feature>
<evidence type="ECO:0000256" key="1">
    <source>
        <dbReference type="SAM" id="MobiDB-lite"/>
    </source>
</evidence>
<dbReference type="EMBL" id="LR796697">
    <property type="protein sequence ID" value="CAB4160354.1"/>
    <property type="molecule type" value="Genomic_DNA"/>
</dbReference>
<reference evidence="2" key="1">
    <citation type="submission" date="2020-04" db="EMBL/GenBank/DDBJ databases">
        <authorList>
            <person name="Chiriac C."/>
            <person name="Salcher M."/>
            <person name="Ghai R."/>
            <person name="Kavagutti S V."/>
        </authorList>
    </citation>
    <scope>NUCLEOTIDE SEQUENCE</scope>
</reference>
<sequence>MNKNLLSENMLRFGTKNLSEGSKRNLVLESVMETIKEHGLHNEVKRRLNEGATVEATAQGLYNAKGIVNDNETAVAAELASIKDANQYNLVNAALKKLAGKGVFAWIGSFIQGTDLNAKNYKGTSILDQLVRIWYPGAYKSGDWSSIPFDKDPWNLLSRDRSLYQKFQSGNKMGSAEDTSLKKQYPDK</sequence>
<protein>
    <submittedName>
        <fullName evidence="2">Uncharacterized protein</fullName>
    </submittedName>
</protein>
<organism evidence="2">
    <name type="scientific">uncultured Caudovirales phage</name>
    <dbReference type="NCBI Taxonomy" id="2100421"/>
    <lineage>
        <taxon>Viruses</taxon>
        <taxon>Duplodnaviria</taxon>
        <taxon>Heunggongvirae</taxon>
        <taxon>Uroviricota</taxon>
        <taxon>Caudoviricetes</taxon>
        <taxon>Peduoviridae</taxon>
        <taxon>Maltschvirus</taxon>
        <taxon>Maltschvirus maltsch</taxon>
    </lineage>
</organism>
<proteinExistence type="predicted"/>
<name>A0A6J5NYQ7_9CAUD</name>
<gene>
    <name evidence="2" type="ORF">UFOVP723_150</name>
</gene>
<evidence type="ECO:0000313" key="2">
    <source>
        <dbReference type="EMBL" id="CAB4160354.1"/>
    </source>
</evidence>
<feature type="region of interest" description="Disordered" evidence="1">
    <location>
        <begin position="169"/>
        <end position="188"/>
    </location>
</feature>